<feature type="transmembrane region" description="Helical" evidence="2">
    <location>
        <begin position="158"/>
        <end position="176"/>
    </location>
</feature>
<sequence>MADKKFPPPRKVGPSPGPNQGRRRSVVERENKKIGYGNLDDWNALPPADQARILGHSAKLLDAFRITKVLLKLLGIFPFSTKKLNRCGNTWGRTVLSRNMPAVVFVWTQLMLTTAGNMYVLLNGKSFLSYYNCVNEAVMQLDVDPTGGMRRSDVRGNVVFGTLFIICLAVFASGVLHSLEEVSAFVIQAIVFFFKSDLVFMNNEPFWARDFEELHSKCSGVCKGCMVEEDADYEACKLNGCFNAITDPAMAFKLIKWAGFGIWVGEEIN</sequence>
<comment type="caution">
    <text evidence="3">The sequence shown here is derived from an EMBL/GenBank/DDBJ whole genome shotgun (WGS) entry which is preliminary data.</text>
</comment>
<keyword evidence="2" id="KW-0472">Membrane</keyword>
<evidence type="ECO:0000313" key="3">
    <source>
        <dbReference type="EMBL" id="CAL8101026.1"/>
    </source>
</evidence>
<keyword evidence="2" id="KW-1133">Transmembrane helix</keyword>
<gene>
    <name evidence="3" type="ORF">ODALV1_LOCUS10711</name>
</gene>
<feature type="region of interest" description="Disordered" evidence="1">
    <location>
        <begin position="1"/>
        <end position="28"/>
    </location>
</feature>
<evidence type="ECO:0000256" key="2">
    <source>
        <dbReference type="SAM" id="Phobius"/>
    </source>
</evidence>
<dbReference type="Proteomes" id="UP001642540">
    <property type="component" value="Unassembled WGS sequence"/>
</dbReference>
<keyword evidence="2" id="KW-0812">Transmembrane</keyword>
<protein>
    <submittedName>
        <fullName evidence="3">Uncharacterized protein</fullName>
    </submittedName>
</protein>
<dbReference type="EMBL" id="CAXLJM020000033">
    <property type="protein sequence ID" value="CAL8101026.1"/>
    <property type="molecule type" value="Genomic_DNA"/>
</dbReference>
<name>A0ABP1QF15_9HEXA</name>
<reference evidence="3 4" key="1">
    <citation type="submission" date="2024-08" db="EMBL/GenBank/DDBJ databases">
        <authorList>
            <person name="Cucini C."/>
            <person name="Frati F."/>
        </authorList>
    </citation>
    <scope>NUCLEOTIDE SEQUENCE [LARGE SCALE GENOMIC DNA]</scope>
</reference>
<feature type="transmembrane region" description="Helical" evidence="2">
    <location>
        <begin position="102"/>
        <end position="122"/>
    </location>
</feature>
<keyword evidence="4" id="KW-1185">Reference proteome</keyword>
<evidence type="ECO:0000256" key="1">
    <source>
        <dbReference type="SAM" id="MobiDB-lite"/>
    </source>
</evidence>
<evidence type="ECO:0000313" key="4">
    <source>
        <dbReference type="Proteomes" id="UP001642540"/>
    </source>
</evidence>
<proteinExistence type="predicted"/>
<organism evidence="3 4">
    <name type="scientific">Orchesella dallaii</name>
    <dbReference type="NCBI Taxonomy" id="48710"/>
    <lineage>
        <taxon>Eukaryota</taxon>
        <taxon>Metazoa</taxon>
        <taxon>Ecdysozoa</taxon>
        <taxon>Arthropoda</taxon>
        <taxon>Hexapoda</taxon>
        <taxon>Collembola</taxon>
        <taxon>Entomobryomorpha</taxon>
        <taxon>Entomobryoidea</taxon>
        <taxon>Orchesellidae</taxon>
        <taxon>Orchesellinae</taxon>
        <taxon>Orchesella</taxon>
    </lineage>
</organism>
<accession>A0ABP1QF15</accession>